<dbReference type="AlphaFoldDB" id="A0A401H7W6"/>
<dbReference type="CDD" id="cd04235">
    <property type="entry name" value="AAK_CK"/>
    <property type="match status" value="1"/>
</dbReference>
<comment type="caution">
    <text evidence="7">The sequence shown here is derived from an EMBL/GenBank/DDBJ whole genome shotgun (WGS) entry which is preliminary data.</text>
</comment>
<accession>A0A401H7W6</accession>
<dbReference type="GO" id="GO:0019546">
    <property type="term" value="P:L-arginine deiminase pathway"/>
    <property type="evidence" value="ECO:0007669"/>
    <property type="project" value="TreeGrafter"/>
</dbReference>
<dbReference type="Pfam" id="PF00696">
    <property type="entry name" value="AA_kinase"/>
    <property type="match status" value="1"/>
</dbReference>
<evidence type="ECO:0000256" key="4">
    <source>
        <dbReference type="ARBA" id="ARBA00022777"/>
    </source>
</evidence>
<feature type="domain" description="Aspartate/glutamate/uridylate kinase" evidence="6">
    <location>
        <begin position="6"/>
        <end position="296"/>
    </location>
</feature>
<evidence type="ECO:0000313" key="8">
    <source>
        <dbReference type="Proteomes" id="UP000291213"/>
    </source>
</evidence>
<evidence type="ECO:0000256" key="5">
    <source>
        <dbReference type="PIRNR" id="PIRNR000723"/>
    </source>
</evidence>
<evidence type="ECO:0000256" key="3">
    <source>
        <dbReference type="ARBA" id="ARBA00022679"/>
    </source>
</evidence>
<dbReference type="InterPro" id="IPR036393">
    <property type="entry name" value="AceGlu_kinase-like_sf"/>
</dbReference>
<protein>
    <recommendedName>
        <fullName evidence="2 5">Carbamate kinase</fullName>
    </recommendedName>
</protein>
<dbReference type="InterPro" id="IPR001048">
    <property type="entry name" value="Asp/Glu/Uridylate_kinase"/>
</dbReference>
<dbReference type="Gene3D" id="3.40.1160.10">
    <property type="entry name" value="Acetylglutamate kinase-like"/>
    <property type="match status" value="1"/>
</dbReference>
<name>A0A401H7W6_AERPX</name>
<sequence>MGSGRLAVIALGGNAIAGPAMDVSVESQTAAVRRAASIIADVLADGWRSVITHGNGPQVGYLSEAFEALPPGRPRQPLYIATAMTQAWIGLLLKHFLEEELRRRGLNVLVPVVISRVLVDSSDPSFNNPSKPVGPIYGREEAEELSRRYGWVFKRDPRGGFRRVVPSPRPVSIVDRDLIAEATAESLAVVALGGGGVPVVERPGGVLEPVEAVVDKDLASSLLATQLNADLLVILTDVPGVAVNYGREGERWLRRVAVSELKKYLREGHFPPGSMGPKVEAAISFVEQTGKPAVIGSLEEARQVLSLQAGTVVMLG</sequence>
<dbReference type="PRINTS" id="PR01469">
    <property type="entry name" value="CARBMTKINASE"/>
</dbReference>
<dbReference type="GO" id="GO:0008804">
    <property type="term" value="F:carbamate kinase activity"/>
    <property type="evidence" value="ECO:0007669"/>
    <property type="project" value="InterPro"/>
</dbReference>
<dbReference type="OrthoDB" id="31128at2157"/>
<organism evidence="7 8">
    <name type="scientific">Aeropyrum pernix</name>
    <dbReference type="NCBI Taxonomy" id="56636"/>
    <lineage>
        <taxon>Archaea</taxon>
        <taxon>Thermoproteota</taxon>
        <taxon>Thermoprotei</taxon>
        <taxon>Desulfurococcales</taxon>
        <taxon>Desulfurococcaceae</taxon>
        <taxon>Aeropyrum</taxon>
    </lineage>
</organism>
<dbReference type="SUPFAM" id="SSF53633">
    <property type="entry name" value="Carbamate kinase-like"/>
    <property type="match status" value="1"/>
</dbReference>
<dbReference type="PANTHER" id="PTHR30409:SF1">
    <property type="entry name" value="CARBAMATE KINASE-RELATED"/>
    <property type="match status" value="1"/>
</dbReference>
<dbReference type="FunFam" id="3.40.1160.10:FF:000007">
    <property type="entry name" value="Carbamate kinase"/>
    <property type="match status" value="1"/>
</dbReference>
<evidence type="ECO:0000256" key="2">
    <source>
        <dbReference type="ARBA" id="ARBA00020752"/>
    </source>
</evidence>
<dbReference type="GO" id="GO:0005829">
    <property type="term" value="C:cytosol"/>
    <property type="evidence" value="ECO:0007669"/>
    <property type="project" value="TreeGrafter"/>
</dbReference>
<proteinExistence type="inferred from homology"/>
<evidence type="ECO:0000256" key="1">
    <source>
        <dbReference type="ARBA" id="ARBA00011066"/>
    </source>
</evidence>
<dbReference type="RefSeq" id="WP_131159554.1">
    <property type="nucleotide sequence ID" value="NZ_BDMD01000007.1"/>
</dbReference>
<dbReference type="EMBL" id="BDMD01000007">
    <property type="protein sequence ID" value="GBF08483.1"/>
    <property type="molecule type" value="Genomic_DNA"/>
</dbReference>
<dbReference type="Proteomes" id="UP000291213">
    <property type="component" value="Unassembled WGS sequence"/>
</dbReference>
<keyword evidence="4 5" id="KW-0418">Kinase</keyword>
<comment type="similarity">
    <text evidence="1 5">Belongs to the carbamate kinase family.</text>
</comment>
<dbReference type="NCBIfam" id="NF009007">
    <property type="entry name" value="PRK12352.1"/>
    <property type="match status" value="1"/>
</dbReference>
<gene>
    <name evidence="7" type="ORF">apy_02080</name>
</gene>
<dbReference type="InterPro" id="IPR003964">
    <property type="entry name" value="Carb_kinase"/>
</dbReference>
<dbReference type="PIRSF" id="PIRSF000723">
    <property type="entry name" value="Carbamate_kin"/>
    <property type="match status" value="1"/>
</dbReference>
<reference evidence="7 8" key="1">
    <citation type="submission" date="2017-02" db="EMBL/GenBank/DDBJ databases">
        <title>isolation and characterization of a novel temperate virus Aeropyrum globular virus 1 infecting hyperthermophilic archaeon Aeropyrum.</title>
        <authorList>
            <person name="Yumiya M."/>
            <person name="Yoshida T."/>
            <person name="Sako Y."/>
        </authorList>
    </citation>
    <scope>NUCLEOTIDE SEQUENCE [LARGE SCALE GENOMIC DNA]</scope>
    <source>
        <strain evidence="7 8">YK1-12-2013</strain>
    </source>
</reference>
<evidence type="ECO:0000259" key="6">
    <source>
        <dbReference type="Pfam" id="PF00696"/>
    </source>
</evidence>
<dbReference type="PANTHER" id="PTHR30409">
    <property type="entry name" value="CARBAMATE KINASE"/>
    <property type="match status" value="1"/>
</dbReference>
<evidence type="ECO:0000313" key="7">
    <source>
        <dbReference type="EMBL" id="GBF08483.1"/>
    </source>
</evidence>
<keyword evidence="3 5" id="KW-0808">Transferase</keyword>